<gene>
    <name evidence="3" type="ORF">K4A83_05580</name>
</gene>
<evidence type="ECO:0000313" key="3">
    <source>
        <dbReference type="EMBL" id="MCW6035744.1"/>
    </source>
</evidence>
<evidence type="ECO:0000259" key="2">
    <source>
        <dbReference type="PROSITE" id="PS51773"/>
    </source>
</evidence>
<evidence type="ECO:0000256" key="1">
    <source>
        <dbReference type="PROSITE-ProRule" id="PRU01109"/>
    </source>
</evidence>
<keyword evidence="1" id="KW-0605">Phycobilisome</keyword>
<comment type="similarity">
    <text evidence="1">Belongs to the orange carotenoid-binding protein family.</text>
</comment>
<dbReference type="RefSeq" id="WP_265263460.1">
    <property type="nucleotide sequence ID" value="NZ_JAIHOM010000019.1"/>
</dbReference>
<accession>A0ABT3L2K5</accession>
<dbReference type="EMBL" id="JAIHOM010000019">
    <property type="protein sequence ID" value="MCW6035744.1"/>
    <property type="molecule type" value="Genomic_DNA"/>
</dbReference>
<keyword evidence="4" id="KW-1185">Reference proteome</keyword>
<dbReference type="InterPro" id="IPR015233">
    <property type="entry name" value="Orange_carotenoid-bd_N"/>
</dbReference>
<dbReference type="InterPro" id="IPR036917">
    <property type="entry name" value="Orange_carotenoid-bd_N_sf"/>
</dbReference>
<keyword evidence="1" id="KW-0042">Antenna complex</keyword>
<keyword evidence="1" id="KW-0157">Chromophore</keyword>
<keyword evidence="1" id="KW-0793">Thylakoid</keyword>
<reference evidence="3 4" key="1">
    <citation type="submission" date="2021-08" db="EMBL/GenBank/DDBJ databases">
        <title>Draft genome sequence of Spirulina subsalsa with high tolerance to salinity and hype-accumulation of phycocyanin.</title>
        <authorList>
            <person name="Pei H."/>
            <person name="Jiang L."/>
        </authorList>
    </citation>
    <scope>NUCLEOTIDE SEQUENCE [LARGE SCALE GENOMIC DNA]</scope>
    <source>
        <strain evidence="3 4">FACHB-351</strain>
    </source>
</reference>
<dbReference type="Gene3D" id="1.10.2090.10">
    <property type="entry name" value="Orange carotenoid-binding protein, N-terminal domain"/>
    <property type="match status" value="1"/>
</dbReference>
<dbReference type="Pfam" id="PF09150">
    <property type="entry name" value="Carot_N"/>
    <property type="match status" value="1"/>
</dbReference>
<comment type="caution">
    <text evidence="3">The sequence shown here is derived from an EMBL/GenBank/DDBJ whole genome shotgun (WGS) entry which is preliminary data.</text>
</comment>
<keyword evidence="1" id="KW-0472">Membrane</keyword>
<evidence type="ECO:0000313" key="4">
    <source>
        <dbReference type="Proteomes" id="UP001526426"/>
    </source>
</evidence>
<name>A0ABT3L2K5_9CYAN</name>
<dbReference type="Proteomes" id="UP001526426">
    <property type="component" value="Unassembled WGS sequence"/>
</dbReference>
<dbReference type="SUPFAM" id="SSF81930">
    <property type="entry name" value="Orange carotenoid protein, N-terminal domain"/>
    <property type="match status" value="1"/>
</dbReference>
<organism evidence="3 4">
    <name type="scientific">Spirulina subsalsa FACHB-351</name>
    <dbReference type="NCBI Taxonomy" id="234711"/>
    <lineage>
        <taxon>Bacteria</taxon>
        <taxon>Bacillati</taxon>
        <taxon>Cyanobacteriota</taxon>
        <taxon>Cyanophyceae</taxon>
        <taxon>Spirulinales</taxon>
        <taxon>Spirulinaceae</taxon>
        <taxon>Spirulina</taxon>
    </lineage>
</organism>
<feature type="domain" description="OCP N-terminal" evidence="2">
    <location>
        <begin position="18"/>
        <end position="167"/>
    </location>
</feature>
<dbReference type="PROSITE" id="PS51773">
    <property type="entry name" value="OCP_N"/>
    <property type="match status" value="1"/>
</dbReference>
<protein>
    <submittedName>
        <fullName evidence="3">Orange carotenoid protein</fullName>
    </submittedName>
</protein>
<sequence length="167" mass="18412">MTYMTTSPINTINAEQLANPVSATTAQLKRLSVDDQLALLWLAYTELGRSITPAAPGAARLQFAEGLLNQFRQMSRDEQLQAMRDLVNQVNTPISRAYGILSVNTKLAFWYTLAEMMEEGTVIPVPSGYTMSDGVLKAFDVLQRLEFGQQITVLRNAVVDMGVDPLA</sequence>
<proteinExistence type="inferred from homology"/>